<feature type="chain" id="PRO_5046266958" evidence="1">
    <location>
        <begin position="28"/>
        <end position="158"/>
    </location>
</feature>
<proteinExistence type="predicted"/>
<dbReference type="EMBL" id="JAFITO010000026">
    <property type="protein sequence ID" value="MBN4068579.1"/>
    <property type="molecule type" value="Genomic_DNA"/>
</dbReference>
<feature type="signal peptide" evidence="1">
    <location>
        <begin position="1"/>
        <end position="27"/>
    </location>
</feature>
<reference evidence="2 3" key="1">
    <citation type="submission" date="2021-02" db="EMBL/GenBank/DDBJ databases">
        <title>Activity-based single-cell genomes from oceanic crustal fluid captures similar information to metagenomic and metatranscriptomic surveys with orders of magnitude less sampling.</title>
        <authorList>
            <person name="D'Angelo T.S."/>
            <person name="Orcutt B.N."/>
        </authorList>
    </citation>
    <scope>NUCLEOTIDE SEQUENCE [LARGE SCALE GENOMIC DNA]</scope>
    <source>
        <strain evidence="2">AH-315-G02</strain>
    </source>
</reference>
<name>A0ABS3AU19_9BACT</name>
<keyword evidence="3" id="KW-1185">Reference proteome</keyword>
<sequence>MMQHRLSIFFMLATMLPGLFTASATLAGEVSQVTPIDLGIIDLHPSGDTIIIAAENGPVLATCSRSLITGSHSGRLLLTSTEAEHVDITYPLSATLSDGTRILSITDIPSHSQYNLTGVDLPGGGATVTISIGGKLILPGNTVYGNYSGSMTIQLNFL</sequence>
<evidence type="ECO:0000313" key="3">
    <source>
        <dbReference type="Proteomes" id="UP000717534"/>
    </source>
</evidence>
<protein>
    <submittedName>
        <fullName evidence="2">DUF4402 domain-containing protein</fullName>
    </submittedName>
</protein>
<dbReference type="Proteomes" id="UP000717534">
    <property type="component" value="Unassembled WGS sequence"/>
</dbReference>
<dbReference type="Pfam" id="PF14352">
    <property type="entry name" value="DUF4402"/>
    <property type="match status" value="1"/>
</dbReference>
<gene>
    <name evidence="2" type="ORF">JYU06_03540</name>
</gene>
<keyword evidence="1" id="KW-0732">Signal</keyword>
<accession>A0ABS3AU19</accession>
<evidence type="ECO:0000313" key="2">
    <source>
        <dbReference type="EMBL" id="MBN4068579.1"/>
    </source>
</evidence>
<comment type="caution">
    <text evidence="2">The sequence shown here is derived from an EMBL/GenBank/DDBJ whole genome shotgun (WGS) entry which is preliminary data.</text>
</comment>
<evidence type="ECO:0000256" key="1">
    <source>
        <dbReference type="SAM" id="SignalP"/>
    </source>
</evidence>
<dbReference type="InterPro" id="IPR025514">
    <property type="entry name" value="DUF4402"/>
</dbReference>
<organism evidence="2 3">
    <name type="scientific">Desulfotalea psychrophila</name>
    <dbReference type="NCBI Taxonomy" id="84980"/>
    <lineage>
        <taxon>Bacteria</taxon>
        <taxon>Pseudomonadati</taxon>
        <taxon>Thermodesulfobacteriota</taxon>
        <taxon>Desulfobulbia</taxon>
        <taxon>Desulfobulbales</taxon>
        <taxon>Desulfocapsaceae</taxon>
        <taxon>Desulfotalea</taxon>
    </lineage>
</organism>